<evidence type="ECO:0000313" key="4">
    <source>
        <dbReference type="EMBL" id="KAK8882754.1"/>
    </source>
</evidence>
<name>A0ABR2JV52_9EUKA</name>
<dbReference type="InterPro" id="IPR007587">
    <property type="entry name" value="SAPS"/>
</dbReference>
<dbReference type="PANTHER" id="PTHR12634">
    <property type="entry name" value="SIT4 YEAST -ASSOCIATING PROTEIN-RELATED"/>
    <property type="match status" value="1"/>
</dbReference>
<dbReference type="InterPro" id="IPR016024">
    <property type="entry name" value="ARM-type_fold"/>
</dbReference>
<feature type="compositionally biased region" description="Acidic residues" evidence="3">
    <location>
        <begin position="446"/>
        <end position="469"/>
    </location>
</feature>
<organism evidence="4 5">
    <name type="scientific">Tritrichomonas musculus</name>
    <dbReference type="NCBI Taxonomy" id="1915356"/>
    <lineage>
        <taxon>Eukaryota</taxon>
        <taxon>Metamonada</taxon>
        <taxon>Parabasalia</taxon>
        <taxon>Tritrichomonadida</taxon>
        <taxon>Tritrichomonadidae</taxon>
        <taxon>Tritrichomonas</taxon>
    </lineage>
</organism>
<keyword evidence="2" id="KW-0131">Cell cycle</keyword>
<comment type="similarity">
    <text evidence="1">Belongs to the SAPS family.</text>
</comment>
<protein>
    <submittedName>
        <fullName evidence="4">Uncharacterized protein</fullName>
    </submittedName>
</protein>
<feature type="compositionally biased region" description="Basic and acidic residues" evidence="3">
    <location>
        <begin position="484"/>
        <end position="498"/>
    </location>
</feature>
<comment type="caution">
    <text evidence="4">The sequence shown here is derived from an EMBL/GenBank/DDBJ whole genome shotgun (WGS) entry which is preliminary data.</text>
</comment>
<sequence length="498" mass="56284">MEWGLNPLTSFESLDKIIANKSSTIEDVLKCDQIRGAFRRQHPALVMYLTKNLNKLADISLGIQEVESPAIQSAALFCLSNDAPVFTNQITTNKAFLTKLSDFLKNPNPKYNNLVAFYRIFKNCLEKSSGFMFINFPDKQSFIDNLVKMLDIIPIYLLVKDIATNCYPSVNQFLENCKAPIIFLNSASPISSSNSDNSNDLAKAKPSDRHNQAVLEILSDFVHSAPSLAKIMATDEVIDKLLSFVFNGTNKSSEKASILLHSIIILQDDVKSNQKLFLAASNHLAEKLSDLCSFVEKEGKYISSRSKAMEVITYLLSKMPTIPDSAINLCKFLSAQIYLQPVQSFLHINFYNLFTKICDKTNIIEITEIQKVILEKIADYHKINANYFGILFKLAGVIENSPKKIKDDKWDQFIKTTYKEWTTIVNASYGGPLPIQKTDSSSSYEYEYEEEDEEDEEDEDEDEEEEETDTSSTSSSSGEEDEGDNKKEKKKTDDQSKK</sequence>
<reference evidence="4 5" key="1">
    <citation type="submission" date="2024-04" db="EMBL/GenBank/DDBJ databases">
        <title>Tritrichomonas musculus Genome.</title>
        <authorList>
            <person name="Alves-Ferreira E."/>
            <person name="Grigg M."/>
            <person name="Lorenzi H."/>
            <person name="Galac M."/>
        </authorList>
    </citation>
    <scope>NUCLEOTIDE SEQUENCE [LARGE SCALE GENOMIC DNA]</scope>
    <source>
        <strain evidence="4 5">EAF2021</strain>
    </source>
</reference>
<gene>
    <name evidence="4" type="ORF">M9Y10_045395</name>
</gene>
<feature type="region of interest" description="Disordered" evidence="3">
    <location>
        <begin position="436"/>
        <end position="498"/>
    </location>
</feature>
<proteinExistence type="inferred from homology"/>
<accession>A0ABR2JV52</accession>
<dbReference type="SUPFAM" id="SSF48371">
    <property type="entry name" value="ARM repeat"/>
    <property type="match status" value="1"/>
</dbReference>
<evidence type="ECO:0000256" key="1">
    <source>
        <dbReference type="ARBA" id="ARBA00006180"/>
    </source>
</evidence>
<evidence type="ECO:0000313" key="5">
    <source>
        <dbReference type="Proteomes" id="UP001470230"/>
    </source>
</evidence>
<dbReference type="EMBL" id="JAPFFF010000009">
    <property type="protein sequence ID" value="KAK8882754.1"/>
    <property type="molecule type" value="Genomic_DNA"/>
</dbReference>
<dbReference type="PANTHER" id="PTHR12634:SF8">
    <property type="entry name" value="FIERY MOUNTAIN, ISOFORM D"/>
    <property type="match status" value="1"/>
</dbReference>
<keyword evidence="5" id="KW-1185">Reference proteome</keyword>
<dbReference type="Proteomes" id="UP001470230">
    <property type="component" value="Unassembled WGS sequence"/>
</dbReference>
<evidence type="ECO:0000256" key="2">
    <source>
        <dbReference type="ARBA" id="ARBA00023306"/>
    </source>
</evidence>
<evidence type="ECO:0000256" key="3">
    <source>
        <dbReference type="SAM" id="MobiDB-lite"/>
    </source>
</evidence>